<evidence type="ECO:0000313" key="1">
    <source>
        <dbReference type="EMBL" id="PIQ85227.1"/>
    </source>
</evidence>
<comment type="caution">
    <text evidence="1">The sequence shown here is derived from an EMBL/GenBank/DDBJ whole genome shotgun (WGS) entry which is preliminary data.</text>
</comment>
<dbReference type="InterPro" id="IPR050793">
    <property type="entry name" value="CMP-NeuNAc_synthase"/>
</dbReference>
<dbReference type="Pfam" id="PF02348">
    <property type="entry name" value="CTP_transf_3"/>
    <property type="match status" value="1"/>
</dbReference>
<dbReference type="InterPro" id="IPR003329">
    <property type="entry name" value="Cytidylyl_trans"/>
</dbReference>
<protein>
    <recommendedName>
        <fullName evidence="3">Acylneuraminate cytidylyltransferase</fullName>
    </recommendedName>
</protein>
<dbReference type="SUPFAM" id="SSF53448">
    <property type="entry name" value="Nucleotide-diphospho-sugar transferases"/>
    <property type="match status" value="1"/>
</dbReference>
<dbReference type="InterPro" id="IPR029044">
    <property type="entry name" value="Nucleotide-diphossugar_trans"/>
</dbReference>
<reference evidence="1 2" key="1">
    <citation type="submission" date="2017-09" db="EMBL/GenBank/DDBJ databases">
        <title>Depth-based differentiation of microbial function through sediment-hosted aquifers and enrichment of novel symbionts in the deep terrestrial subsurface.</title>
        <authorList>
            <person name="Probst A.J."/>
            <person name="Ladd B."/>
            <person name="Jarett J.K."/>
            <person name="Geller-Mcgrath D.E."/>
            <person name="Sieber C.M."/>
            <person name="Emerson J.B."/>
            <person name="Anantharaman K."/>
            <person name="Thomas B.C."/>
            <person name="Malmstrom R."/>
            <person name="Stieglmeier M."/>
            <person name="Klingl A."/>
            <person name="Woyke T."/>
            <person name="Ryan C.M."/>
            <person name="Banfield J.F."/>
        </authorList>
    </citation>
    <scope>NUCLEOTIDE SEQUENCE [LARGE SCALE GENOMIC DNA]</scope>
    <source>
        <strain evidence="1">CG11_big_fil_rev_8_21_14_0_20_45_26</strain>
    </source>
</reference>
<dbReference type="PANTHER" id="PTHR21485:SF6">
    <property type="entry name" value="N-ACYLNEURAMINATE CYTIDYLYLTRANSFERASE-RELATED"/>
    <property type="match status" value="1"/>
</dbReference>
<accession>A0A2H0LLG6</accession>
<dbReference type="AlphaFoldDB" id="A0A2H0LLG6"/>
<dbReference type="EMBL" id="PCVY01000072">
    <property type="protein sequence ID" value="PIQ85227.1"/>
    <property type="molecule type" value="Genomic_DNA"/>
</dbReference>
<sequence>MSLQKPCVLGLIPARGGSERLPRKNVRLLGGQPLLQYSIEDAKQSKYIDRCLVSTDDNMIAEIAKECGAEVPFLRPKNISGGGVSDTPVAAHAVEWLEKNEGYQPDIIVFLRPTTPFRKDDLIDRCINMVIKTGCDSVRSIRPVAHWHPYWMLTIAEDGRVEELIPGKTVDIYYQSQLLPPVYKHDGYCDVIRRHNLPKTYDAKTTLEGFYGKDRRAVINDDAYFVNIDTEEEFKAAEMIIEKQKTAI</sequence>
<dbReference type="CDD" id="cd02513">
    <property type="entry name" value="CMP-NeuAc_Synthase"/>
    <property type="match status" value="1"/>
</dbReference>
<proteinExistence type="predicted"/>
<name>A0A2H0LLG6_9BACT</name>
<organism evidence="1 2">
    <name type="scientific">Candidatus Abzuiibacterium crystallinum</name>
    <dbReference type="NCBI Taxonomy" id="1974748"/>
    <lineage>
        <taxon>Bacteria</taxon>
        <taxon>Pseudomonadati</taxon>
        <taxon>Candidatus Omnitrophota</taxon>
        <taxon>Candidatus Abzuiibacterium</taxon>
    </lineage>
</organism>
<evidence type="ECO:0008006" key="3">
    <source>
        <dbReference type="Google" id="ProtNLM"/>
    </source>
</evidence>
<gene>
    <name evidence="1" type="ORF">COV74_09720</name>
</gene>
<evidence type="ECO:0000313" key="2">
    <source>
        <dbReference type="Proteomes" id="UP000230859"/>
    </source>
</evidence>
<dbReference type="PANTHER" id="PTHR21485">
    <property type="entry name" value="HAD SUPERFAMILY MEMBERS CMAS AND KDSC"/>
    <property type="match status" value="1"/>
</dbReference>
<dbReference type="Gene3D" id="3.90.550.10">
    <property type="entry name" value="Spore Coat Polysaccharide Biosynthesis Protein SpsA, Chain A"/>
    <property type="match status" value="1"/>
</dbReference>
<dbReference type="GO" id="GO:0008781">
    <property type="term" value="F:N-acylneuraminate cytidylyltransferase activity"/>
    <property type="evidence" value="ECO:0007669"/>
    <property type="project" value="TreeGrafter"/>
</dbReference>
<dbReference type="Proteomes" id="UP000230859">
    <property type="component" value="Unassembled WGS sequence"/>
</dbReference>